<keyword evidence="3" id="KW-1185">Reference proteome</keyword>
<gene>
    <name evidence="2" type="ORF">SAMN05421853_11837</name>
</gene>
<evidence type="ECO:0000313" key="2">
    <source>
        <dbReference type="EMBL" id="SFQ67371.1"/>
    </source>
</evidence>
<feature type="chain" id="PRO_5017367595" evidence="1">
    <location>
        <begin position="19"/>
        <end position="56"/>
    </location>
</feature>
<dbReference type="AlphaFoldDB" id="A0A1I6AFD7"/>
<reference evidence="3" key="1">
    <citation type="submission" date="2016-10" db="EMBL/GenBank/DDBJ databases">
        <authorList>
            <person name="Varghese N."/>
            <person name="Submissions S."/>
        </authorList>
    </citation>
    <scope>NUCLEOTIDE SEQUENCE [LARGE SCALE GENOMIC DNA]</scope>
    <source>
        <strain evidence="3">JCM 10271</strain>
    </source>
</reference>
<keyword evidence="1" id="KW-0732">Signal</keyword>
<dbReference type="Proteomes" id="UP000243106">
    <property type="component" value="Unassembled WGS sequence"/>
</dbReference>
<proteinExistence type="predicted"/>
<sequence>MKFCLSLALVLGAAPCMAEKVAGVAYLQDTSLQERPLSLSIWYPSEEPASAEIGGN</sequence>
<evidence type="ECO:0000313" key="3">
    <source>
        <dbReference type="Proteomes" id="UP000243106"/>
    </source>
</evidence>
<dbReference type="EMBL" id="FOXV01000018">
    <property type="protein sequence ID" value="SFQ67371.1"/>
    <property type="molecule type" value="Genomic_DNA"/>
</dbReference>
<evidence type="ECO:0000256" key="1">
    <source>
        <dbReference type="SAM" id="SignalP"/>
    </source>
</evidence>
<feature type="signal peptide" evidence="1">
    <location>
        <begin position="1"/>
        <end position="18"/>
    </location>
</feature>
<organism evidence="2 3">
    <name type="scientific">Roseivivax halotolerans</name>
    <dbReference type="NCBI Taxonomy" id="93684"/>
    <lineage>
        <taxon>Bacteria</taxon>
        <taxon>Pseudomonadati</taxon>
        <taxon>Pseudomonadota</taxon>
        <taxon>Alphaproteobacteria</taxon>
        <taxon>Rhodobacterales</taxon>
        <taxon>Roseobacteraceae</taxon>
        <taxon>Roseivivax</taxon>
    </lineage>
</organism>
<feature type="non-terminal residue" evidence="2">
    <location>
        <position position="56"/>
    </location>
</feature>
<protein>
    <submittedName>
        <fullName evidence="2">Uncharacterized protein</fullName>
    </submittedName>
</protein>
<name>A0A1I6AFD7_9RHOB</name>
<accession>A0A1I6AFD7</accession>